<dbReference type="FunFam" id="1.10.287.380:FF:000003">
    <property type="entry name" value="ABC transporter ATP-binding protein uup"/>
    <property type="match status" value="1"/>
</dbReference>
<keyword evidence="3" id="KW-0175">Coiled coil</keyword>
<evidence type="ECO:0000259" key="5">
    <source>
        <dbReference type="Pfam" id="PF16326"/>
    </source>
</evidence>
<dbReference type="GO" id="GO:0003677">
    <property type="term" value="F:DNA binding"/>
    <property type="evidence" value="ECO:0007669"/>
    <property type="project" value="InterPro"/>
</dbReference>
<reference evidence="6 7" key="1">
    <citation type="submission" date="2018-06" db="EMBL/GenBank/DDBJ databases">
        <authorList>
            <consortium name="Pathogen Informatics"/>
            <person name="Doyle S."/>
        </authorList>
    </citation>
    <scope>NUCLEOTIDE SEQUENCE [LARGE SCALE GENOMIC DNA]</scope>
    <source>
        <strain evidence="6 7">NCTC5047</strain>
    </source>
</reference>
<keyword evidence="1" id="KW-0547">Nucleotide-binding</keyword>
<organism evidence="6 7">
    <name type="scientific">Klebsiella pneumoniae</name>
    <dbReference type="NCBI Taxonomy" id="573"/>
    <lineage>
        <taxon>Bacteria</taxon>
        <taxon>Pseudomonadati</taxon>
        <taxon>Pseudomonadota</taxon>
        <taxon>Gammaproteobacteria</taxon>
        <taxon>Enterobacterales</taxon>
        <taxon>Enterobacteriaceae</taxon>
        <taxon>Klebsiella/Raoultella group</taxon>
        <taxon>Klebsiella</taxon>
        <taxon>Klebsiella pneumoniae complex</taxon>
    </lineage>
</organism>
<evidence type="ECO:0000313" key="6">
    <source>
        <dbReference type="EMBL" id="STT78718.1"/>
    </source>
</evidence>
<gene>
    <name evidence="6" type="ORF">NCTC5047_01500</name>
</gene>
<dbReference type="EMBL" id="UGLH01000005">
    <property type="protein sequence ID" value="STT78718.1"/>
    <property type="molecule type" value="Genomic_DNA"/>
</dbReference>
<evidence type="ECO:0000313" key="7">
    <source>
        <dbReference type="Proteomes" id="UP000254340"/>
    </source>
</evidence>
<dbReference type="AlphaFoldDB" id="A0A377XFK3"/>
<dbReference type="Proteomes" id="UP000254340">
    <property type="component" value="Unassembled WGS sequence"/>
</dbReference>
<accession>A0A377XFK3</accession>
<evidence type="ECO:0000256" key="3">
    <source>
        <dbReference type="SAM" id="Coils"/>
    </source>
</evidence>
<evidence type="ECO:0000256" key="1">
    <source>
        <dbReference type="ARBA" id="ARBA00022741"/>
    </source>
</evidence>
<keyword evidence="2" id="KW-0067">ATP-binding</keyword>
<evidence type="ECO:0000256" key="4">
    <source>
        <dbReference type="SAM" id="MobiDB-lite"/>
    </source>
</evidence>
<dbReference type="Pfam" id="PF16326">
    <property type="entry name" value="ABC_tran_CTD"/>
    <property type="match status" value="1"/>
</dbReference>
<sequence>MAQSRRSLKKRTEVAQPKAETVKRGGNKLSYNLQRELEQLPQKLEALEAELQTLQDQVADPDFFGQPHDRTQQVLAQLAEAEQALEAAFERWEYLEGLKNGA</sequence>
<feature type="region of interest" description="Disordered" evidence="4">
    <location>
        <begin position="1"/>
        <end position="26"/>
    </location>
</feature>
<dbReference type="InterPro" id="IPR037118">
    <property type="entry name" value="Val-tRNA_synth_C_sf"/>
</dbReference>
<dbReference type="GO" id="GO:0005524">
    <property type="term" value="F:ATP binding"/>
    <property type="evidence" value="ECO:0007669"/>
    <property type="project" value="UniProtKB-KW"/>
</dbReference>
<name>A0A377XFK3_KLEPN</name>
<protein>
    <submittedName>
        <fullName evidence="6">ABC transporter ATPase</fullName>
    </submittedName>
</protein>
<dbReference type="InterPro" id="IPR032524">
    <property type="entry name" value="ABC_tran_C"/>
</dbReference>
<feature type="domain" description="ABC transporter Uup C-terminal" evidence="5">
    <location>
        <begin position="28"/>
        <end position="96"/>
    </location>
</feature>
<feature type="coiled-coil region" evidence="3">
    <location>
        <begin position="30"/>
        <end position="91"/>
    </location>
</feature>
<proteinExistence type="predicted"/>
<evidence type="ECO:0000256" key="2">
    <source>
        <dbReference type="ARBA" id="ARBA00022840"/>
    </source>
</evidence>
<dbReference type="Gene3D" id="1.10.287.380">
    <property type="entry name" value="Valyl-tRNA synthetase, C-terminal domain"/>
    <property type="match status" value="1"/>
</dbReference>